<keyword evidence="4" id="KW-1185">Reference proteome</keyword>
<feature type="compositionally biased region" description="Basic and acidic residues" evidence="1">
    <location>
        <begin position="46"/>
        <end position="55"/>
    </location>
</feature>
<keyword evidence="2" id="KW-0472">Membrane</keyword>
<proteinExistence type="predicted"/>
<feature type="region of interest" description="Disordered" evidence="1">
    <location>
        <begin position="22"/>
        <end position="80"/>
    </location>
</feature>
<organism evidence="3 4">
    <name type="scientific">Trichoderma longibrachiatum ATCC 18648</name>
    <dbReference type="NCBI Taxonomy" id="983965"/>
    <lineage>
        <taxon>Eukaryota</taxon>
        <taxon>Fungi</taxon>
        <taxon>Dikarya</taxon>
        <taxon>Ascomycota</taxon>
        <taxon>Pezizomycotina</taxon>
        <taxon>Sordariomycetes</taxon>
        <taxon>Hypocreomycetidae</taxon>
        <taxon>Hypocreales</taxon>
        <taxon>Hypocreaceae</taxon>
        <taxon>Trichoderma</taxon>
    </lineage>
</organism>
<keyword evidence="2" id="KW-1133">Transmembrane helix</keyword>
<feature type="compositionally biased region" description="Low complexity" evidence="1">
    <location>
        <begin position="71"/>
        <end position="80"/>
    </location>
</feature>
<evidence type="ECO:0000256" key="1">
    <source>
        <dbReference type="SAM" id="MobiDB-lite"/>
    </source>
</evidence>
<dbReference type="EMBL" id="KZ679149">
    <property type="protein sequence ID" value="PTB71401.1"/>
    <property type="molecule type" value="Genomic_DNA"/>
</dbReference>
<keyword evidence="2" id="KW-0812">Transmembrane</keyword>
<accession>A0A2T4BQ39</accession>
<evidence type="ECO:0000313" key="4">
    <source>
        <dbReference type="Proteomes" id="UP000240760"/>
    </source>
</evidence>
<dbReference type="Proteomes" id="UP000240760">
    <property type="component" value="Unassembled WGS sequence"/>
</dbReference>
<name>A0A2T4BQ39_TRILO</name>
<evidence type="ECO:0000256" key="2">
    <source>
        <dbReference type="SAM" id="Phobius"/>
    </source>
</evidence>
<dbReference type="AlphaFoldDB" id="A0A2T4BQ39"/>
<feature type="transmembrane region" description="Helical" evidence="2">
    <location>
        <begin position="96"/>
        <end position="117"/>
    </location>
</feature>
<gene>
    <name evidence="3" type="ORF">M440DRAFT_1149591</name>
</gene>
<protein>
    <submittedName>
        <fullName evidence="3">Uncharacterized protein</fullName>
    </submittedName>
</protein>
<evidence type="ECO:0000313" key="3">
    <source>
        <dbReference type="EMBL" id="PTB71401.1"/>
    </source>
</evidence>
<sequence>MSHPQRCRYLLARPAFAGILGTRPYRTPPGQGLESGTFPARQRAAGRREQKRNEACKPQATQTHHGKRRTGQPTPRRTPLSFSTSRLTLSRFCRSLLLLLLLLLILLFLLLFSSSLAQQIPASSSPIQPTSTSPRLLLPMREAGSDKALDRLSPATYLYNHSTCPCSSCSCSSCSHLWIVTKLQLPWLISPKTQSARSRTSVNSKPLQANAYNALTSCRGLLVRYSLNHEFGI</sequence>
<reference evidence="3 4" key="1">
    <citation type="submission" date="2016-07" db="EMBL/GenBank/DDBJ databases">
        <title>Multiple horizontal gene transfer events from other fungi enriched the ability of initially mycotrophic Trichoderma (Ascomycota) to feed on dead plant biomass.</title>
        <authorList>
            <consortium name="DOE Joint Genome Institute"/>
            <person name="Aerts A."/>
            <person name="Atanasova L."/>
            <person name="Chenthamara K."/>
            <person name="Zhang J."/>
            <person name="Grujic M."/>
            <person name="Henrissat B."/>
            <person name="Kuo A."/>
            <person name="Salamov A."/>
            <person name="Lipzen A."/>
            <person name="Labutti K."/>
            <person name="Barry K."/>
            <person name="Miao Y."/>
            <person name="Rahimi M.J."/>
            <person name="Shen Q."/>
            <person name="Grigoriev I.V."/>
            <person name="Kubicek C.P."/>
            <person name="Druzhinina I.S."/>
        </authorList>
    </citation>
    <scope>NUCLEOTIDE SEQUENCE [LARGE SCALE GENOMIC DNA]</scope>
    <source>
        <strain evidence="3 4">ATCC 18648</strain>
    </source>
</reference>